<accession>A0A0M5ILJ7</accession>
<dbReference type="Proteomes" id="UP000057158">
    <property type="component" value="Chromosome"/>
</dbReference>
<evidence type="ECO:0000259" key="2">
    <source>
        <dbReference type="Pfam" id="PF04015"/>
    </source>
</evidence>
<keyword evidence="1" id="KW-0479">Metal-binding</keyword>
<dbReference type="EMBL" id="CP010802">
    <property type="protein sequence ID" value="ALC17706.1"/>
    <property type="molecule type" value="Genomic_DNA"/>
</dbReference>
<organism evidence="3 4">
    <name type="scientific">Desulfuromonas soudanensis</name>
    <dbReference type="NCBI Taxonomy" id="1603606"/>
    <lineage>
        <taxon>Bacteria</taxon>
        <taxon>Pseudomonadati</taxon>
        <taxon>Thermodesulfobacteriota</taxon>
        <taxon>Desulfuromonadia</taxon>
        <taxon>Desulfuromonadales</taxon>
        <taxon>Desulfuromonadaceae</taxon>
        <taxon>Desulfuromonas</taxon>
    </lineage>
</organism>
<proteinExistence type="predicted"/>
<dbReference type="STRING" id="1603606.DSOUD_2979"/>
<evidence type="ECO:0000256" key="1">
    <source>
        <dbReference type="ARBA" id="ARBA00023014"/>
    </source>
</evidence>
<dbReference type="OrthoDB" id="9785671at2"/>
<dbReference type="AlphaFoldDB" id="A0A0M5ILJ7"/>
<sequence length="306" mass="33256">MPAIDRRQFVRQALRSALAVTAMGGVPVLDLWAAAASPETFPAVAVRRGEEIPELVRRTVAALGGMGAFVKPGETVVVKPNIGWDRTVELAANTHPLVVRTVVELCLEAGAKKVRVFDRSANDPRRCYVQSGIQQAVEEIGSERAVIEHMERRAYRDLDIKRGVELTRWSFYGPALDADRLINLPIAKHHSMSILTLGMKNLMGVIGGNRGTLHREIAESLADINTIIPSTLTLIDATRILVANGPQGGRLEDVRVKNTLIASPDIIAADSAAVSLFDLRPEEIPTIVAGARRGLGVMDLTRVRMV</sequence>
<dbReference type="InterPro" id="IPR007160">
    <property type="entry name" value="DUF362"/>
</dbReference>
<name>A0A0M5ILJ7_9BACT</name>
<dbReference type="GO" id="GO:0051536">
    <property type="term" value="F:iron-sulfur cluster binding"/>
    <property type="evidence" value="ECO:0007669"/>
    <property type="project" value="UniProtKB-KW"/>
</dbReference>
<dbReference type="Pfam" id="PF04015">
    <property type="entry name" value="DUF362"/>
    <property type="match status" value="1"/>
</dbReference>
<dbReference type="PROSITE" id="PS51318">
    <property type="entry name" value="TAT"/>
    <property type="match status" value="1"/>
</dbReference>
<protein>
    <recommendedName>
        <fullName evidence="2">DUF362 domain-containing protein</fullName>
    </recommendedName>
</protein>
<dbReference type="InterPro" id="IPR006311">
    <property type="entry name" value="TAT_signal"/>
</dbReference>
<feature type="domain" description="DUF362" evidence="2">
    <location>
        <begin position="76"/>
        <end position="274"/>
    </location>
</feature>
<dbReference type="KEGG" id="des:DSOUD_2979"/>
<keyword evidence="1" id="KW-0411">Iron-sulfur</keyword>
<evidence type="ECO:0000313" key="4">
    <source>
        <dbReference type="Proteomes" id="UP000057158"/>
    </source>
</evidence>
<evidence type="ECO:0000313" key="3">
    <source>
        <dbReference type="EMBL" id="ALC17706.1"/>
    </source>
</evidence>
<reference evidence="3 4" key="1">
    <citation type="submission" date="2015-07" db="EMBL/GenBank/DDBJ databases">
        <title>Isolation and Genomic Characterization of a Novel Halophilic Metal-Reducing Deltaproteobacterium from the Deep Subsurface.</title>
        <authorList>
            <person name="Badalamenti J.P."/>
            <person name="Summers Z.M."/>
            <person name="Gralnick J.A."/>
            <person name="Bond D.R."/>
        </authorList>
    </citation>
    <scope>NUCLEOTIDE SEQUENCE [LARGE SCALE GENOMIC DNA]</scope>
    <source>
        <strain evidence="3 4">WTL</strain>
    </source>
</reference>
<gene>
    <name evidence="3" type="ORF">DSOUD_2979</name>
</gene>
<keyword evidence="1" id="KW-0408">Iron</keyword>
<dbReference type="RefSeq" id="WP_082351297.1">
    <property type="nucleotide sequence ID" value="NZ_CP010802.1"/>
</dbReference>
<keyword evidence="4" id="KW-1185">Reference proteome</keyword>
<dbReference type="PATRIC" id="fig|1603606.3.peg.3213"/>